<keyword evidence="3" id="KW-0808">Transferase</keyword>
<feature type="transmembrane region" description="Helical" evidence="1">
    <location>
        <begin position="228"/>
        <end position="244"/>
    </location>
</feature>
<dbReference type="PANTHER" id="PTHR23028:SF131">
    <property type="entry name" value="BLR2367 PROTEIN"/>
    <property type="match status" value="1"/>
</dbReference>
<feature type="transmembrane region" description="Helical" evidence="1">
    <location>
        <begin position="90"/>
        <end position="108"/>
    </location>
</feature>
<name>A0ABV4I8P3_9BURK</name>
<keyword evidence="1" id="KW-0812">Transmembrane</keyword>
<keyword evidence="3" id="KW-0012">Acyltransferase</keyword>
<feature type="transmembrane region" description="Helical" evidence="1">
    <location>
        <begin position="288"/>
        <end position="306"/>
    </location>
</feature>
<keyword evidence="1" id="KW-1133">Transmembrane helix</keyword>
<feature type="domain" description="Acyltransferase 3" evidence="2">
    <location>
        <begin position="6"/>
        <end position="329"/>
    </location>
</feature>
<dbReference type="EMBL" id="JBGJLR010000002">
    <property type="protein sequence ID" value="MEZ2738230.1"/>
    <property type="molecule type" value="Genomic_DNA"/>
</dbReference>
<dbReference type="InterPro" id="IPR002656">
    <property type="entry name" value="Acyl_transf_3_dom"/>
</dbReference>
<feature type="transmembrane region" description="Helical" evidence="1">
    <location>
        <begin position="198"/>
        <end position="216"/>
    </location>
</feature>
<dbReference type="RefSeq" id="WP_370890226.1">
    <property type="nucleotide sequence ID" value="NZ_JBGJLR010000002.1"/>
</dbReference>
<dbReference type="Proteomes" id="UP001567350">
    <property type="component" value="Unassembled WGS sequence"/>
</dbReference>
<dbReference type="GO" id="GO:0016746">
    <property type="term" value="F:acyltransferase activity"/>
    <property type="evidence" value="ECO:0007669"/>
    <property type="project" value="UniProtKB-KW"/>
</dbReference>
<comment type="caution">
    <text evidence="3">The sequence shown here is derived from an EMBL/GenBank/DDBJ whole genome shotgun (WGS) entry which is preliminary data.</text>
</comment>
<gene>
    <name evidence="3" type="ORF">ACBP88_01960</name>
</gene>
<keyword evidence="1" id="KW-0472">Membrane</keyword>
<feature type="transmembrane region" description="Helical" evidence="1">
    <location>
        <begin position="48"/>
        <end position="69"/>
    </location>
</feature>
<evidence type="ECO:0000313" key="3">
    <source>
        <dbReference type="EMBL" id="MEZ2738230.1"/>
    </source>
</evidence>
<feature type="transmembrane region" description="Helical" evidence="1">
    <location>
        <begin position="146"/>
        <end position="166"/>
    </location>
</feature>
<dbReference type="InterPro" id="IPR050879">
    <property type="entry name" value="Acyltransferase_3"/>
</dbReference>
<evidence type="ECO:0000259" key="2">
    <source>
        <dbReference type="Pfam" id="PF01757"/>
    </source>
</evidence>
<proteinExistence type="predicted"/>
<accession>A0ABV4I8P3</accession>
<dbReference type="PANTHER" id="PTHR23028">
    <property type="entry name" value="ACETYLTRANSFERASE"/>
    <property type="match status" value="1"/>
</dbReference>
<feature type="transmembrane region" description="Helical" evidence="1">
    <location>
        <begin position="250"/>
        <end position="268"/>
    </location>
</feature>
<sequence length="368" mass="40613">MTSRNTALDQIKAVACLLIVCHHLAFYGPMSDALHPAFGGLLAWLDEYARMAVQVFLVLGGYFAAAALAPQGVGRHPHFWPVLSKRFVRLSLPYSAALVVAIVVNETVRGLGFEHDSVSATPTWASVIAHLLLLHSVADFESISAGVWYVAIDFQLYALCLLWLWLCKQGSRWAGWGQAGITAATAASLWVWNLNPDLDIWAVYFMGAYGLGMMAWWATHSEQRAQRMLWVALIAALTLAALGMEWRDRIALAGASALLLAIGGNVHWREAVRTWQLPPLVWVGQRSYSIFLIHFPMCLLVSAAVHTHWPDSMVANSLGMVAAVLLSISAGAVLYAWTERSTATWQRLRHWHVGVLSTGLMATLLQWM</sequence>
<evidence type="ECO:0000313" key="4">
    <source>
        <dbReference type="Proteomes" id="UP001567350"/>
    </source>
</evidence>
<feature type="transmembrane region" description="Helical" evidence="1">
    <location>
        <begin position="12"/>
        <end position="28"/>
    </location>
</feature>
<reference evidence="3 4" key="1">
    <citation type="submission" date="2024-08" db="EMBL/GenBank/DDBJ databases">
        <authorList>
            <person name="Feng Z."/>
            <person name="Ronholm J."/>
        </authorList>
    </citation>
    <scope>NUCLEOTIDE SEQUENCE [LARGE SCALE GENOMIC DNA]</scope>
    <source>
        <strain evidence="3 4">4-AB0-8</strain>
    </source>
</reference>
<organism evidence="3 4">
    <name type="scientific">Comamonas jiangduensis</name>
    <dbReference type="NCBI Taxonomy" id="1194168"/>
    <lineage>
        <taxon>Bacteria</taxon>
        <taxon>Pseudomonadati</taxon>
        <taxon>Pseudomonadota</taxon>
        <taxon>Betaproteobacteria</taxon>
        <taxon>Burkholderiales</taxon>
        <taxon>Comamonadaceae</taxon>
        <taxon>Comamonas</taxon>
    </lineage>
</organism>
<keyword evidence="4" id="KW-1185">Reference proteome</keyword>
<dbReference type="Pfam" id="PF01757">
    <property type="entry name" value="Acyl_transf_3"/>
    <property type="match status" value="1"/>
</dbReference>
<feature type="transmembrane region" description="Helical" evidence="1">
    <location>
        <begin position="173"/>
        <end position="192"/>
    </location>
</feature>
<dbReference type="EC" id="2.3.-.-" evidence="3"/>
<evidence type="ECO:0000256" key="1">
    <source>
        <dbReference type="SAM" id="Phobius"/>
    </source>
</evidence>
<feature type="transmembrane region" description="Helical" evidence="1">
    <location>
        <begin position="350"/>
        <end position="367"/>
    </location>
</feature>
<protein>
    <submittedName>
        <fullName evidence="3">Acyltransferase family protein</fullName>
        <ecNumber evidence="3">2.3.-.-</ecNumber>
    </submittedName>
</protein>
<feature type="transmembrane region" description="Helical" evidence="1">
    <location>
        <begin position="318"/>
        <end position="338"/>
    </location>
</feature>